<evidence type="ECO:0000256" key="7">
    <source>
        <dbReference type="ARBA" id="ARBA00022741"/>
    </source>
</evidence>
<dbReference type="Pfam" id="PF12810">
    <property type="entry name" value="ALK_LTK_GRD"/>
    <property type="match status" value="1"/>
</dbReference>
<accession>A0ABU5K934</accession>
<evidence type="ECO:0000313" key="21">
    <source>
        <dbReference type="Proteomes" id="UP001291999"/>
    </source>
</evidence>
<evidence type="ECO:0000259" key="18">
    <source>
        <dbReference type="Pfam" id="PF12810"/>
    </source>
</evidence>
<dbReference type="InterPro" id="IPR055163">
    <property type="entry name" value="ALK/LTK-like_GRD"/>
</dbReference>
<evidence type="ECO:0000256" key="1">
    <source>
        <dbReference type="ARBA" id="ARBA00004251"/>
    </source>
</evidence>
<keyword evidence="5" id="KW-0812">Transmembrane</keyword>
<evidence type="ECO:0000256" key="5">
    <source>
        <dbReference type="ARBA" id="ARBA00022692"/>
    </source>
</evidence>
<keyword evidence="13" id="KW-1015">Disulfide bond</keyword>
<comment type="subcellular location">
    <subcellularLocation>
        <location evidence="1">Cell membrane</location>
        <topology evidence="1">Single-pass type I membrane protein</topology>
    </subcellularLocation>
</comment>
<reference evidence="20 21" key="1">
    <citation type="submission" date="2023-11" db="EMBL/GenBank/DDBJ databases">
        <title>Novel species in genus Nocardioides.</title>
        <authorList>
            <person name="Zhou H."/>
        </authorList>
    </citation>
    <scope>NUCLEOTIDE SEQUENCE [LARGE SCALE GENOMIC DNA]</scope>
    <source>
        <strain evidence="20 21">S-58</strain>
    </source>
</reference>
<evidence type="ECO:0000256" key="9">
    <source>
        <dbReference type="ARBA" id="ARBA00022840"/>
    </source>
</evidence>
<dbReference type="InterPro" id="IPR006311">
    <property type="entry name" value="TAT_signal"/>
</dbReference>
<gene>
    <name evidence="20" type="ORF">SFC79_04415</name>
</gene>
<evidence type="ECO:0000256" key="10">
    <source>
        <dbReference type="ARBA" id="ARBA00022989"/>
    </source>
</evidence>
<dbReference type="InterPro" id="IPR013783">
    <property type="entry name" value="Ig-like_fold"/>
</dbReference>
<feature type="chain" id="PRO_5046984116" description="receptor protein-tyrosine kinase" evidence="17">
    <location>
        <begin position="40"/>
        <end position="957"/>
    </location>
</feature>
<evidence type="ECO:0000256" key="3">
    <source>
        <dbReference type="ARBA" id="ARBA00022475"/>
    </source>
</evidence>
<dbReference type="Pfam" id="PF16640">
    <property type="entry name" value="Big_3_5"/>
    <property type="match status" value="1"/>
</dbReference>
<evidence type="ECO:0000256" key="13">
    <source>
        <dbReference type="ARBA" id="ARBA00023157"/>
    </source>
</evidence>
<keyword evidence="14" id="KW-0675">Receptor</keyword>
<feature type="domain" description="ALK/LTK-like glycine-rich" evidence="18">
    <location>
        <begin position="81"/>
        <end position="261"/>
    </location>
</feature>
<organism evidence="20 21">
    <name type="scientific">Nocardioides renjunii</name>
    <dbReference type="NCBI Taxonomy" id="3095075"/>
    <lineage>
        <taxon>Bacteria</taxon>
        <taxon>Bacillati</taxon>
        <taxon>Actinomycetota</taxon>
        <taxon>Actinomycetes</taxon>
        <taxon>Propionibacteriales</taxon>
        <taxon>Nocardioidaceae</taxon>
        <taxon>Nocardioides</taxon>
    </lineage>
</organism>
<evidence type="ECO:0000256" key="11">
    <source>
        <dbReference type="ARBA" id="ARBA00023136"/>
    </source>
</evidence>
<feature type="domain" description="Bacterial Ig-like" evidence="19">
    <location>
        <begin position="565"/>
        <end position="634"/>
    </location>
</feature>
<dbReference type="Gene3D" id="2.60.40.1080">
    <property type="match status" value="1"/>
</dbReference>
<evidence type="ECO:0000256" key="8">
    <source>
        <dbReference type="ARBA" id="ARBA00022777"/>
    </source>
</evidence>
<evidence type="ECO:0000313" key="20">
    <source>
        <dbReference type="EMBL" id="MDZ5660999.1"/>
    </source>
</evidence>
<dbReference type="RefSeq" id="WP_322423379.1">
    <property type="nucleotide sequence ID" value="NZ_JAXQPW010000001.1"/>
</dbReference>
<keyword evidence="8" id="KW-0418">Kinase</keyword>
<evidence type="ECO:0000256" key="12">
    <source>
        <dbReference type="ARBA" id="ARBA00023137"/>
    </source>
</evidence>
<evidence type="ECO:0000256" key="6">
    <source>
        <dbReference type="ARBA" id="ARBA00022729"/>
    </source>
</evidence>
<feature type="signal peptide" evidence="17">
    <location>
        <begin position="1"/>
        <end position="39"/>
    </location>
</feature>
<dbReference type="Proteomes" id="UP001291999">
    <property type="component" value="Unassembled WGS sequence"/>
</dbReference>
<name>A0ABU5K934_9ACTN</name>
<protein>
    <recommendedName>
        <fullName evidence="2">receptor protein-tyrosine kinase</fullName>
        <ecNumber evidence="2">2.7.10.1</ecNumber>
    </recommendedName>
</protein>
<evidence type="ECO:0000256" key="4">
    <source>
        <dbReference type="ARBA" id="ARBA00022679"/>
    </source>
</evidence>
<evidence type="ECO:0000259" key="19">
    <source>
        <dbReference type="Pfam" id="PF16640"/>
    </source>
</evidence>
<dbReference type="Gene3D" id="2.60.40.10">
    <property type="entry name" value="Immunoglobulins"/>
    <property type="match status" value="2"/>
</dbReference>
<evidence type="ECO:0000256" key="16">
    <source>
        <dbReference type="SAM" id="MobiDB-lite"/>
    </source>
</evidence>
<keyword evidence="6 17" id="KW-0732">Signal</keyword>
<evidence type="ECO:0000256" key="14">
    <source>
        <dbReference type="ARBA" id="ARBA00023170"/>
    </source>
</evidence>
<sequence length="957" mass="92117">MRTHSTASPPRRHWLRSATALVLPATALALVGTAAPASAANPAEDCVISGDAFACTLTYAYTGAQQTFEVPDDVDSVTVVAVGAAGGASSNSTPGRGAVVTGEVPVTAGATYYVEVGGTGSAAGNAFNGGGNRVGDSSTHGGGGATDLRTVSRTAAGSLESRLVVAGGGGGTDVNGSNGGDAGLNGAAGTAGSGATGGPGQGGTQTAGGAGGSGATAGSLGVGGNGGSSFGAGGGGGFYGGGGGGGSSTGTGNGGGGGSSLVPAGGSVVVNTTGQAPQLRITYTSQLTAADLTIGAPSVAAGVANPVAMTVTDGVVTKSVTPTSLTISPNGTGTGASCTATACSATDIGTYTVTATFGNQTRKVTFAVVAGPAASIELSPADTTVAAGGQAAYTVTGTDQYGNDLGDLTLDSLVTTTGPSGSNVACPQGVCKPTATGDHVVTASTPGAGGVAVTDTAVLHVEADDLASIQLSPVSATVAAGGSRTYAVTGADRFGNDLGDVTADATFAFAPVGGGASTPCAAAACAPTAAGTYVVTATLGGLTDTATLVVQAQSTSVAVQPVSGVVFGEDVPVSATVTSPSGPVTGTVQFALDGTDLGAPVTLVSGAATLPAVSGLHAGLHTIRASYSSADGSFERGDDVTAFVIEKAETTTTVTATPGRIAAAVTGVGEPTGSVRFYVDGVEVGTAPLVDGAAVLEGTANDGGSVVAAAYSGDADHQASGSSTARSAPVVTTRVSGNGGSGWFSGPVTVSFVCGDDVTDCPAPVVLAKEGVGQYVSRTVIGTDGGVAVVAAGPFNLDLTAPTASLTRVGDGRTYKGRARIAQCSGSDALSGVASCTVTTTGGPFGSMTSTATVTDLAGNTATSSATYEVLDVWVARSKQDGSSWTVRKGTWSSLHVMSTKAPKLRHSGAVKASRFTMVGRRGDITHWVASVRPERSTKLQVVTSAGNRSLQLRVTR</sequence>
<feature type="region of interest" description="Disordered" evidence="16">
    <location>
        <begin position="190"/>
        <end position="214"/>
    </location>
</feature>
<evidence type="ECO:0000256" key="15">
    <source>
        <dbReference type="ARBA" id="ARBA00023180"/>
    </source>
</evidence>
<comment type="caution">
    <text evidence="20">The sequence shown here is derived from an EMBL/GenBank/DDBJ whole genome shotgun (WGS) entry which is preliminary data.</text>
</comment>
<keyword evidence="7" id="KW-0547">Nucleotide-binding</keyword>
<dbReference type="InterPro" id="IPR032109">
    <property type="entry name" value="Big_3_5"/>
</dbReference>
<evidence type="ECO:0000256" key="2">
    <source>
        <dbReference type="ARBA" id="ARBA00011902"/>
    </source>
</evidence>
<keyword evidence="9" id="KW-0067">ATP-binding</keyword>
<keyword evidence="3" id="KW-1003">Cell membrane</keyword>
<keyword evidence="11" id="KW-0472">Membrane</keyword>
<keyword evidence="12" id="KW-0829">Tyrosine-protein kinase</keyword>
<dbReference type="EC" id="2.7.10.1" evidence="2"/>
<dbReference type="EMBL" id="JAXQPW010000001">
    <property type="protein sequence ID" value="MDZ5660999.1"/>
    <property type="molecule type" value="Genomic_DNA"/>
</dbReference>
<keyword evidence="10" id="KW-1133">Transmembrane helix</keyword>
<evidence type="ECO:0000256" key="17">
    <source>
        <dbReference type="SAM" id="SignalP"/>
    </source>
</evidence>
<keyword evidence="4" id="KW-0808">Transferase</keyword>
<keyword evidence="15" id="KW-0325">Glycoprotein</keyword>
<proteinExistence type="predicted"/>
<dbReference type="PROSITE" id="PS51318">
    <property type="entry name" value="TAT"/>
    <property type="match status" value="1"/>
</dbReference>
<keyword evidence="21" id="KW-1185">Reference proteome</keyword>